<keyword evidence="7" id="KW-0418">Kinase</keyword>
<proteinExistence type="inferred from homology"/>
<feature type="compositionally biased region" description="Low complexity" evidence="4">
    <location>
        <begin position="298"/>
        <end position="323"/>
    </location>
</feature>
<accession>A0AAU3I1Y6</accession>
<organism evidence="7">
    <name type="scientific">Streptomyces sp. NBC_01393</name>
    <dbReference type="NCBI Taxonomy" id="2903851"/>
    <lineage>
        <taxon>Bacteria</taxon>
        <taxon>Bacillati</taxon>
        <taxon>Actinomycetota</taxon>
        <taxon>Actinomycetes</taxon>
        <taxon>Kitasatosporales</taxon>
        <taxon>Streptomycetaceae</taxon>
        <taxon>Streptomyces</taxon>
    </lineage>
</organism>
<dbReference type="EMBL" id="CP109546">
    <property type="protein sequence ID" value="WTZ11270.1"/>
    <property type="molecule type" value="Genomic_DNA"/>
</dbReference>
<dbReference type="SMART" id="SM00220">
    <property type="entry name" value="S_TKc"/>
    <property type="match status" value="1"/>
</dbReference>
<comment type="similarity">
    <text evidence="1">Belongs to the protein kinase superfamily. STE Ser/Thr protein kinase family. STE20 subfamily.</text>
</comment>
<dbReference type="InterPro" id="IPR000719">
    <property type="entry name" value="Prot_kinase_dom"/>
</dbReference>
<evidence type="ECO:0000256" key="5">
    <source>
        <dbReference type="SAM" id="Phobius"/>
    </source>
</evidence>
<feature type="compositionally biased region" description="Low complexity" evidence="4">
    <location>
        <begin position="561"/>
        <end position="570"/>
    </location>
</feature>
<feature type="region of interest" description="Disordered" evidence="4">
    <location>
        <begin position="805"/>
        <end position="872"/>
    </location>
</feature>
<feature type="region of interest" description="Disordered" evidence="4">
    <location>
        <begin position="283"/>
        <end position="337"/>
    </location>
</feature>
<dbReference type="InterPro" id="IPR011009">
    <property type="entry name" value="Kinase-like_dom_sf"/>
</dbReference>
<feature type="compositionally biased region" description="Gly residues" evidence="4">
    <location>
        <begin position="236"/>
        <end position="245"/>
    </location>
</feature>
<feature type="region of interest" description="Disordered" evidence="4">
    <location>
        <begin position="202"/>
        <end position="245"/>
    </location>
</feature>
<feature type="compositionally biased region" description="Low complexity" evidence="4">
    <location>
        <begin position="842"/>
        <end position="861"/>
    </location>
</feature>
<dbReference type="InterPro" id="IPR001245">
    <property type="entry name" value="Ser-Thr/Tyr_kinase_cat_dom"/>
</dbReference>
<feature type="compositionally biased region" description="Low complexity" evidence="4">
    <location>
        <begin position="814"/>
        <end position="832"/>
    </location>
</feature>
<dbReference type="AlphaFoldDB" id="A0AAU3I1Y6"/>
<evidence type="ECO:0000256" key="4">
    <source>
        <dbReference type="SAM" id="MobiDB-lite"/>
    </source>
</evidence>
<dbReference type="GO" id="GO:0004672">
    <property type="term" value="F:protein kinase activity"/>
    <property type="evidence" value="ECO:0007669"/>
    <property type="project" value="InterPro"/>
</dbReference>
<keyword evidence="7" id="KW-0808">Transferase</keyword>
<evidence type="ECO:0000259" key="6">
    <source>
        <dbReference type="PROSITE" id="PS50011"/>
    </source>
</evidence>
<evidence type="ECO:0000313" key="7">
    <source>
        <dbReference type="EMBL" id="WTZ11270.1"/>
    </source>
</evidence>
<dbReference type="SUPFAM" id="SSF56112">
    <property type="entry name" value="Protein kinase-like (PK-like)"/>
    <property type="match status" value="1"/>
</dbReference>
<name>A0AAU3I1Y6_9ACTN</name>
<keyword evidence="5" id="KW-1133">Transmembrane helix</keyword>
<sequence>MDDYAGRVLADRYRLPLPPSDEYELAESRAFDTYSGQEVLVRQVPLPEVVEAEVLDADGLPEGFVARDGGVRRASSRTTRRPTEPAVLRAIDAAQAAARIPDHPRLDQVFDVFAEGGSLWIVSESVPARPLAALLAEKPLSPYRAAEVAADVLTALRVLHAHGWVHRNITARTVLVCDDGRVLLTGLAAGAAEEALCGYDPVPAPEDDFTTGHGSGPRAGRPGDAGPAGTGAPSGAAGGGQGAAGGRGPVGGVGFGGAPRGVAVAATSGADAEAARRAAIEARAEQGTPVPGTPVPGAPVAGRGPRALEAGGPAGPGRPAGTAGPDGGPETGGQAEDAGDDIRAARAGAIAAYRAGARAAARVQGERQGDPLALPAPRPSAPGEQTGQDSRYGTPHSPQAQAHNPPRPPGQDSRYGASPHTPGPQGHTPPHLPGQGGGPQSHSVPPGQIADPYGVGGTGRYGVQPRPAGAHGEGPAGGDTAYGRAAFAPGQAPYGTGQGGRPAIPAPGRPLGGERTPDDGRPTGGFPAPGGTQVPVPPGGFTDAGHARVSGVSPAPDHTRAPGAPQGLAPAPHPSGRPGGGWGDLVAGTPPRRGPATALAAERARQARMAVVGPVTERWAPEQAGPVHENWQLAAPIGPATDLWALGALLFRAVQGHAPYPEESTAELVQLVCAEPPAFAEECGPLRPVVESLLRQDPTERLDFEELRGWLRSLVRSAPEPEAGAHVVPAPPVDPSRLPIVRRRGELVRRRRAGLPATSPHARHKRARRENTAGPRRLGRNLLLLVLLLLAAAVTYAVVFMPKADRSGTDDGRTGAAGQAGPATQPGGDPTASNAPGSDQASPDPGRSPSGKSSSTSSHTTADPGVADGFTLRKDPEGFQVAVASGWTRSPKNGSGQVVYSQGDFELILVPGRDGTATYGSDPMTYQRESEKELQPFRDSTWATSSGMRRIDVGGKAMAEGQFTWQDSAGHSLYVRNLAILVAGHYHVVQVRGPDAERDEVSRLYEQASSTYQVSR</sequence>
<keyword evidence="3" id="KW-0067">ATP-binding</keyword>
<feature type="domain" description="Protein kinase" evidence="6">
    <location>
        <begin position="1"/>
        <end position="711"/>
    </location>
</feature>
<evidence type="ECO:0000256" key="3">
    <source>
        <dbReference type="ARBA" id="ARBA00022840"/>
    </source>
</evidence>
<dbReference type="PANTHER" id="PTHR45832:SF22">
    <property type="entry name" value="SERINE_THREONINE-PROTEIN KINASE SAMKA-RELATED"/>
    <property type="match status" value="1"/>
</dbReference>
<reference evidence="7" key="1">
    <citation type="submission" date="2022-10" db="EMBL/GenBank/DDBJ databases">
        <title>The complete genomes of actinobacterial strains from the NBC collection.</title>
        <authorList>
            <person name="Joergensen T.S."/>
            <person name="Alvarez Arevalo M."/>
            <person name="Sterndorff E.B."/>
            <person name="Faurdal D."/>
            <person name="Vuksanovic O."/>
            <person name="Mourched A.-S."/>
            <person name="Charusanti P."/>
            <person name="Shaw S."/>
            <person name="Blin K."/>
            <person name="Weber T."/>
        </authorList>
    </citation>
    <scope>NUCLEOTIDE SEQUENCE</scope>
    <source>
        <strain evidence="7">NBC_01393</strain>
    </source>
</reference>
<evidence type="ECO:0000256" key="1">
    <source>
        <dbReference type="ARBA" id="ARBA00008874"/>
    </source>
</evidence>
<feature type="region of interest" description="Disordered" evidence="4">
    <location>
        <begin position="361"/>
        <end position="597"/>
    </location>
</feature>
<feature type="transmembrane region" description="Helical" evidence="5">
    <location>
        <begin position="782"/>
        <end position="801"/>
    </location>
</feature>
<dbReference type="PANTHER" id="PTHR45832">
    <property type="entry name" value="SERINE/THREONINE-PROTEIN KINASE SAMKA-RELATED-RELATED"/>
    <property type="match status" value="1"/>
</dbReference>
<feature type="compositionally biased region" description="Polar residues" evidence="4">
    <location>
        <begin position="383"/>
        <end position="402"/>
    </location>
</feature>
<feature type="compositionally biased region" description="Low complexity" evidence="4">
    <location>
        <begin position="216"/>
        <end position="235"/>
    </location>
</feature>
<feature type="region of interest" description="Disordered" evidence="4">
    <location>
        <begin position="749"/>
        <end position="774"/>
    </location>
</feature>
<feature type="compositionally biased region" description="Low complexity" evidence="4">
    <location>
        <begin position="419"/>
        <end position="429"/>
    </location>
</feature>
<dbReference type="InterPro" id="IPR051931">
    <property type="entry name" value="PAK3-like"/>
</dbReference>
<protein>
    <submittedName>
        <fullName evidence="7">Protein kinase</fullName>
    </submittedName>
</protein>
<dbReference type="Gene3D" id="1.10.510.10">
    <property type="entry name" value="Transferase(Phosphotransferase) domain 1"/>
    <property type="match status" value="2"/>
</dbReference>
<keyword evidence="2" id="KW-0547">Nucleotide-binding</keyword>
<dbReference type="GO" id="GO:0005524">
    <property type="term" value="F:ATP binding"/>
    <property type="evidence" value="ECO:0007669"/>
    <property type="project" value="UniProtKB-KW"/>
</dbReference>
<gene>
    <name evidence="7" type="ORF">OG699_26810</name>
</gene>
<dbReference type="Pfam" id="PF07714">
    <property type="entry name" value="PK_Tyr_Ser-Thr"/>
    <property type="match status" value="1"/>
</dbReference>
<dbReference type="PROSITE" id="PS50011">
    <property type="entry name" value="PROTEIN_KINASE_DOM"/>
    <property type="match status" value="1"/>
</dbReference>
<keyword evidence="5" id="KW-0472">Membrane</keyword>
<evidence type="ECO:0000256" key="2">
    <source>
        <dbReference type="ARBA" id="ARBA00022741"/>
    </source>
</evidence>
<keyword evidence="5" id="KW-0812">Transmembrane</keyword>